<organism evidence="2 3">
    <name type="scientific">Ascobolus immersus RN42</name>
    <dbReference type="NCBI Taxonomy" id="1160509"/>
    <lineage>
        <taxon>Eukaryota</taxon>
        <taxon>Fungi</taxon>
        <taxon>Dikarya</taxon>
        <taxon>Ascomycota</taxon>
        <taxon>Pezizomycotina</taxon>
        <taxon>Pezizomycetes</taxon>
        <taxon>Pezizales</taxon>
        <taxon>Ascobolaceae</taxon>
        <taxon>Ascobolus</taxon>
    </lineage>
</organism>
<evidence type="ECO:0000256" key="1">
    <source>
        <dbReference type="SAM" id="SignalP"/>
    </source>
</evidence>
<dbReference type="EMBL" id="ML119693">
    <property type="protein sequence ID" value="RPA79917.1"/>
    <property type="molecule type" value="Genomic_DNA"/>
</dbReference>
<name>A0A3N4I386_ASCIM</name>
<dbReference type="AlphaFoldDB" id="A0A3N4I386"/>
<feature type="chain" id="PRO_5017976721" evidence="1">
    <location>
        <begin position="22"/>
        <end position="701"/>
    </location>
</feature>
<proteinExistence type="predicted"/>
<dbReference type="Proteomes" id="UP000275078">
    <property type="component" value="Unassembled WGS sequence"/>
</dbReference>
<reference evidence="2 3" key="1">
    <citation type="journal article" date="2018" name="Nat. Ecol. Evol.">
        <title>Pezizomycetes genomes reveal the molecular basis of ectomycorrhizal truffle lifestyle.</title>
        <authorList>
            <person name="Murat C."/>
            <person name="Payen T."/>
            <person name="Noel B."/>
            <person name="Kuo A."/>
            <person name="Morin E."/>
            <person name="Chen J."/>
            <person name="Kohler A."/>
            <person name="Krizsan K."/>
            <person name="Balestrini R."/>
            <person name="Da Silva C."/>
            <person name="Montanini B."/>
            <person name="Hainaut M."/>
            <person name="Levati E."/>
            <person name="Barry K.W."/>
            <person name="Belfiori B."/>
            <person name="Cichocki N."/>
            <person name="Clum A."/>
            <person name="Dockter R.B."/>
            <person name="Fauchery L."/>
            <person name="Guy J."/>
            <person name="Iotti M."/>
            <person name="Le Tacon F."/>
            <person name="Lindquist E.A."/>
            <person name="Lipzen A."/>
            <person name="Malagnac F."/>
            <person name="Mello A."/>
            <person name="Molinier V."/>
            <person name="Miyauchi S."/>
            <person name="Poulain J."/>
            <person name="Riccioni C."/>
            <person name="Rubini A."/>
            <person name="Sitrit Y."/>
            <person name="Splivallo R."/>
            <person name="Traeger S."/>
            <person name="Wang M."/>
            <person name="Zifcakova L."/>
            <person name="Wipf D."/>
            <person name="Zambonelli A."/>
            <person name="Paolocci F."/>
            <person name="Nowrousian M."/>
            <person name="Ottonello S."/>
            <person name="Baldrian P."/>
            <person name="Spatafora J.W."/>
            <person name="Henrissat B."/>
            <person name="Nagy L.G."/>
            <person name="Aury J.M."/>
            <person name="Wincker P."/>
            <person name="Grigoriev I.V."/>
            <person name="Bonfante P."/>
            <person name="Martin F.M."/>
        </authorList>
    </citation>
    <scope>NUCLEOTIDE SEQUENCE [LARGE SCALE GENOMIC DNA]</scope>
    <source>
        <strain evidence="2 3">RN42</strain>
    </source>
</reference>
<gene>
    <name evidence="2" type="ORF">BJ508DRAFT_377324</name>
</gene>
<protein>
    <submittedName>
        <fullName evidence="2">Uncharacterized protein</fullName>
    </submittedName>
</protein>
<evidence type="ECO:0000313" key="2">
    <source>
        <dbReference type="EMBL" id="RPA79917.1"/>
    </source>
</evidence>
<keyword evidence="1" id="KW-0732">Signal</keyword>
<accession>A0A3N4I386</accession>
<keyword evidence="3" id="KW-1185">Reference proteome</keyword>
<evidence type="ECO:0000313" key="3">
    <source>
        <dbReference type="Proteomes" id="UP000275078"/>
    </source>
</evidence>
<sequence>MKSAAVWVTALVAFASAPALASKTERILPKAYPEIQERKGTVKCFKREPISTRKTTIGFEALDPQDLGESFAVAPLLHSRGFGYAYKDNTTNYIVFDNTHNLQVIECDHEEWKDLPESKACGNSTKAIYSGMKQLEVGIGTDYFRGDKSILTFDLKSLYITATENVTDQNLYIEVLGYSYLEEIFEYKDTSVGLEGVRRKITIPQGWTDLNRLYVAVYYVDDQKAYMGSLNFAIDDVEIVEKVYNETICKWENEKAGINYPCAPEPTSTKNWTVNFDDMPVVGPVPSLLPPSYAELNWNYGLQLWNTEILNEKGDHFLPLLADKYPPEKSFLHGNGSIQLFSNTNYEHFGLESFSIYAAFDAELVGMPVVTIVGRRDKFDGSKLPEKVQLEVHLAANAYKPKWSVVIPSRLTDSPGSFSRLRWLGIYLEFVDFQGNRKSAEFLLDELKFTRDIGEGERCRASSALWSETMKFEDNLEPGQLVPQQYEGFAFHPNSFTVDTVKNYLPNENGYIAGTSPNTTLFANGTGSFAQRFYIDAYDGNNIYNKFWLFDFESLVITIDVPGNDLEALNSIYLKVTVFDGCGFATHTVPEFSDFPFTENLGYNYYHRFFPLMGLASTGSSFLDGRRQQFKLMFPWKAISYLEIDVRMAPDYEQVPFWIDDFSYRPNKSIPVPACVLCKDVGSNGGREMLGRMCEVPAVPR</sequence>
<feature type="signal peptide" evidence="1">
    <location>
        <begin position="1"/>
        <end position="21"/>
    </location>
</feature>